<feature type="region of interest" description="Disordered" evidence="1">
    <location>
        <begin position="1"/>
        <end position="33"/>
    </location>
</feature>
<accession>A0A5B7CRE5</accession>
<dbReference type="EMBL" id="VSRR010000193">
    <property type="protein sequence ID" value="MPC12020.1"/>
    <property type="molecule type" value="Genomic_DNA"/>
</dbReference>
<protein>
    <submittedName>
        <fullName evidence="2">Uncharacterized protein</fullName>
    </submittedName>
</protein>
<proteinExistence type="predicted"/>
<keyword evidence="3" id="KW-1185">Reference proteome</keyword>
<gene>
    <name evidence="2" type="ORF">E2C01_004697</name>
</gene>
<name>A0A5B7CRE5_PORTR</name>
<organism evidence="2 3">
    <name type="scientific">Portunus trituberculatus</name>
    <name type="common">Swimming crab</name>
    <name type="synonym">Neptunus trituberculatus</name>
    <dbReference type="NCBI Taxonomy" id="210409"/>
    <lineage>
        <taxon>Eukaryota</taxon>
        <taxon>Metazoa</taxon>
        <taxon>Ecdysozoa</taxon>
        <taxon>Arthropoda</taxon>
        <taxon>Crustacea</taxon>
        <taxon>Multicrustacea</taxon>
        <taxon>Malacostraca</taxon>
        <taxon>Eumalacostraca</taxon>
        <taxon>Eucarida</taxon>
        <taxon>Decapoda</taxon>
        <taxon>Pleocyemata</taxon>
        <taxon>Brachyura</taxon>
        <taxon>Eubrachyura</taxon>
        <taxon>Portunoidea</taxon>
        <taxon>Portunidae</taxon>
        <taxon>Portuninae</taxon>
        <taxon>Portunus</taxon>
    </lineage>
</organism>
<sequence>MGPNLRIHSPKAAPEGVRGRRGALGGGGDDHTGRVLERNETRLTFALLRDITTFTDSFVLVSSRNHENVFENSREPVTS</sequence>
<reference evidence="2 3" key="1">
    <citation type="submission" date="2019-05" db="EMBL/GenBank/DDBJ databases">
        <title>Another draft genome of Portunus trituberculatus and its Hox gene families provides insights of decapod evolution.</title>
        <authorList>
            <person name="Jeong J.-H."/>
            <person name="Song I."/>
            <person name="Kim S."/>
            <person name="Choi T."/>
            <person name="Kim D."/>
            <person name="Ryu S."/>
            <person name="Kim W."/>
        </authorList>
    </citation>
    <scope>NUCLEOTIDE SEQUENCE [LARGE SCALE GENOMIC DNA]</scope>
    <source>
        <tissue evidence="2">Muscle</tissue>
    </source>
</reference>
<comment type="caution">
    <text evidence="2">The sequence shown here is derived from an EMBL/GenBank/DDBJ whole genome shotgun (WGS) entry which is preliminary data.</text>
</comment>
<evidence type="ECO:0000313" key="2">
    <source>
        <dbReference type="EMBL" id="MPC12020.1"/>
    </source>
</evidence>
<dbReference type="Proteomes" id="UP000324222">
    <property type="component" value="Unassembled WGS sequence"/>
</dbReference>
<evidence type="ECO:0000313" key="3">
    <source>
        <dbReference type="Proteomes" id="UP000324222"/>
    </source>
</evidence>
<dbReference type="AlphaFoldDB" id="A0A5B7CRE5"/>
<evidence type="ECO:0000256" key="1">
    <source>
        <dbReference type="SAM" id="MobiDB-lite"/>
    </source>
</evidence>